<feature type="compositionally biased region" description="Low complexity" evidence="1">
    <location>
        <begin position="243"/>
        <end position="254"/>
    </location>
</feature>
<organism evidence="2 3">
    <name type="scientific">Cladophialophora immunda</name>
    <dbReference type="NCBI Taxonomy" id="569365"/>
    <lineage>
        <taxon>Eukaryota</taxon>
        <taxon>Fungi</taxon>
        <taxon>Dikarya</taxon>
        <taxon>Ascomycota</taxon>
        <taxon>Pezizomycotina</taxon>
        <taxon>Eurotiomycetes</taxon>
        <taxon>Chaetothyriomycetidae</taxon>
        <taxon>Chaetothyriales</taxon>
        <taxon>Herpotrichiellaceae</taxon>
        <taxon>Cladophialophora</taxon>
    </lineage>
</organism>
<feature type="compositionally biased region" description="Polar residues" evidence="1">
    <location>
        <begin position="260"/>
        <end position="272"/>
    </location>
</feature>
<dbReference type="HOGENOM" id="CLU_566189_0_0_1"/>
<feature type="compositionally biased region" description="Polar residues" evidence="1">
    <location>
        <begin position="181"/>
        <end position="191"/>
    </location>
</feature>
<dbReference type="VEuPathDB" id="FungiDB:PV07_08818"/>
<dbReference type="GeneID" id="27348012"/>
<sequence length="482" mass="52520">MPMVRSASTAPSNLCSSQIPLTAAPCNLSLSASSSVSLPVHRELSSTCSRLSASSLSISLPISLVLFSRNLSPPTLSIPRLRIPTMSPEQTPLSLKSPGYLTPPSRSSPIWPPVYHTPRGPITLNIPLIPRAPQMSRTLPMPQLPFLPQTTLRPQSPRPPPNPFLHSPSLVPLSVDDAAENSPSEHASQANLKLGDAGNNVSSHDATTQGTQGPVNDDKNSAGSDNTVVSSPAEGAVDTFTPASADNSSASSSALLESCPSGNHHSAITPGTSRGEKRAAPDDKYDLPFNHATFDRIGTFDEVLRLVVSYLLDCKTISQFQFDAYTFRMNKTQQYHLRWWALALMPDFPKAWKMHLFPDCRGKPFEGTTMCVHSVVELPKDDVQWDSVVCQNWYGRTCPRHTLRPEEPAASEKTVWCLLEWPECVGEGAGPCTKVIECAASDAPSETFRLFAFPGACDEHGASYFRDRRGEWKERTSVCSLK</sequence>
<evidence type="ECO:0000313" key="3">
    <source>
        <dbReference type="Proteomes" id="UP000054466"/>
    </source>
</evidence>
<feature type="compositionally biased region" description="Polar residues" evidence="1">
    <location>
        <begin position="199"/>
        <end position="214"/>
    </location>
</feature>
<evidence type="ECO:0000256" key="1">
    <source>
        <dbReference type="SAM" id="MobiDB-lite"/>
    </source>
</evidence>
<dbReference type="OrthoDB" id="10661011at2759"/>
<dbReference type="Proteomes" id="UP000054466">
    <property type="component" value="Unassembled WGS sequence"/>
</dbReference>
<dbReference type="EMBL" id="KN847044">
    <property type="protein sequence ID" value="KIW25656.1"/>
    <property type="molecule type" value="Genomic_DNA"/>
</dbReference>
<proteinExistence type="predicted"/>
<evidence type="ECO:0000313" key="2">
    <source>
        <dbReference type="EMBL" id="KIW25656.1"/>
    </source>
</evidence>
<feature type="region of interest" description="Disordered" evidence="1">
    <location>
        <begin position="135"/>
        <end position="281"/>
    </location>
</feature>
<accession>A0A0D1ZD26</accession>
<reference evidence="2 3" key="1">
    <citation type="submission" date="2015-01" db="EMBL/GenBank/DDBJ databases">
        <title>The Genome Sequence of Cladophialophora immunda CBS83496.</title>
        <authorList>
            <consortium name="The Broad Institute Genomics Platform"/>
            <person name="Cuomo C."/>
            <person name="de Hoog S."/>
            <person name="Gorbushina A."/>
            <person name="Stielow B."/>
            <person name="Teixiera M."/>
            <person name="Abouelleil A."/>
            <person name="Chapman S.B."/>
            <person name="Priest M."/>
            <person name="Young S.K."/>
            <person name="Wortman J."/>
            <person name="Nusbaum C."/>
            <person name="Birren B."/>
        </authorList>
    </citation>
    <scope>NUCLEOTIDE SEQUENCE [LARGE SCALE GENOMIC DNA]</scope>
    <source>
        <strain evidence="2 3">CBS 83496</strain>
    </source>
</reference>
<feature type="compositionally biased region" description="Polar residues" evidence="1">
    <location>
        <begin position="221"/>
        <end position="230"/>
    </location>
</feature>
<gene>
    <name evidence="2" type="ORF">PV07_08818</name>
</gene>
<dbReference type="AlphaFoldDB" id="A0A0D1ZD26"/>
<keyword evidence="3" id="KW-1185">Reference proteome</keyword>
<dbReference type="RefSeq" id="XP_016245872.1">
    <property type="nucleotide sequence ID" value="XM_016396016.1"/>
</dbReference>
<protein>
    <submittedName>
        <fullName evidence="2">Uncharacterized protein</fullName>
    </submittedName>
</protein>
<name>A0A0D1ZD26_9EURO</name>